<keyword evidence="2" id="KW-1185">Reference proteome</keyword>
<proteinExistence type="predicted"/>
<dbReference type="PANTHER" id="PTHR24172">
    <property type="entry name" value="ANK_REP_REGION DOMAIN-CONTAINING PROTEIN"/>
    <property type="match status" value="1"/>
</dbReference>
<dbReference type="WBParaSite" id="ACAC_0000663401-mRNA-1">
    <property type="protein sequence ID" value="ACAC_0000663401-mRNA-1"/>
    <property type="gene ID" value="ACAC_0000663401"/>
</dbReference>
<evidence type="ECO:0000313" key="2">
    <source>
        <dbReference type="Proteomes" id="UP000035642"/>
    </source>
</evidence>
<accession>A0A158P855</accession>
<name>A0A158P855_ANGCA</name>
<dbReference type="InterPro" id="IPR002110">
    <property type="entry name" value="Ankyrin_rpt"/>
</dbReference>
<dbReference type="PROSITE" id="PS50297">
    <property type="entry name" value="ANK_REP_REGION"/>
    <property type="match status" value="1"/>
</dbReference>
<evidence type="ECO:0000313" key="3">
    <source>
        <dbReference type="WBParaSite" id="ACAC_0000663401-mRNA-1"/>
    </source>
</evidence>
<reference evidence="3" key="2">
    <citation type="submission" date="2016-04" db="UniProtKB">
        <authorList>
            <consortium name="WormBaseParasite"/>
        </authorList>
    </citation>
    <scope>IDENTIFICATION</scope>
</reference>
<evidence type="ECO:0000256" key="1">
    <source>
        <dbReference type="PROSITE-ProRule" id="PRU00023"/>
    </source>
</evidence>
<feature type="repeat" description="ANK" evidence="1">
    <location>
        <begin position="238"/>
        <end position="259"/>
    </location>
</feature>
<protein>
    <submittedName>
        <fullName evidence="3">ANK_REP_REGION domain-containing protein</fullName>
    </submittedName>
</protein>
<sequence>MDAIEKNSMKRLRHLIDDDVVRARNPKGMRLLHFAVLKERHEMVEFIAKEFPHAINLTDQVGRTACHYAAAQPNAIYDTLIDLGADPQIPDLDEFSAEAFRRSPDRLRRTASTGSSPAILSLSTDDEFYDPDASTELMVDEWIANGDVGKLEQLVLDGRGYLLKLATRFPLIHSLKLLVYLYKKEKTATDDATKEFLRGVTVYQSKINAIHKAVEDGDVRRVKSLIDREQLALARDSHGMTPLHKALVHGQTITVKYLLAKYPQCVNATDHVSFESIESWFRKCLP</sequence>
<keyword evidence="1" id="KW-0040">ANK repeat</keyword>
<dbReference type="Gene3D" id="1.25.40.20">
    <property type="entry name" value="Ankyrin repeat-containing domain"/>
    <property type="match status" value="2"/>
</dbReference>
<dbReference type="PROSITE" id="PS50088">
    <property type="entry name" value="ANK_REPEAT"/>
    <property type="match status" value="1"/>
</dbReference>
<dbReference type="Proteomes" id="UP000035642">
    <property type="component" value="Unassembled WGS sequence"/>
</dbReference>
<dbReference type="STRING" id="6313.A0A158P855"/>
<dbReference type="SMART" id="SM00248">
    <property type="entry name" value="ANK"/>
    <property type="match status" value="4"/>
</dbReference>
<organism evidence="2 3">
    <name type="scientific">Angiostrongylus cantonensis</name>
    <name type="common">Rat lungworm</name>
    <dbReference type="NCBI Taxonomy" id="6313"/>
    <lineage>
        <taxon>Eukaryota</taxon>
        <taxon>Metazoa</taxon>
        <taxon>Ecdysozoa</taxon>
        <taxon>Nematoda</taxon>
        <taxon>Chromadorea</taxon>
        <taxon>Rhabditida</taxon>
        <taxon>Rhabditina</taxon>
        <taxon>Rhabditomorpha</taxon>
        <taxon>Strongyloidea</taxon>
        <taxon>Metastrongylidae</taxon>
        <taxon>Angiostrongylus</taxon>
    </lineage>
</organism>
<dbReference type="AlphaFoldDB" id="A0A158P855"/>
<reference evidence="2" key="1">
    <citation type="submission" date="2012-09" db="EMBL/GenBank/DDBJ databases">
        <authorList>
            <person name="Martin A.A."/>
        </authorList>
    </citation>
    <scope>NUCLEOTIDE SEQUENCE</scope>
</reference>
<dbReference type="InterPro" id="IPR036770">
    <property type="entry name" value="Ankyrin_rpt-contain_sf"/>
</dbReference>
<dbReference type="SUPFAM" id="SSF48403">
    <property type="entry name" value="Ankyrin repeat"/>
    <property type="match status" value="1"/>
</dbReference>
<dbReference type="Pfam" id="PF12796">
    <property type="entry name" value="Ank_2"/>
    <property type="match status" value="2"/>
</dbReference>
<dbReference type="PANTHER" id="PTHR24172:SF4">
    <property type="entry name" value="ANK_REP_REGION DOMAIN-CONTAINING PROTEIN"/>
    <property type="match status" value="1"/>
</dbReference>